<gene>
    <name evidence="1" type="ORF">Ctob_000653</name>
</gene>
<dbReference type="GO" id="GO:0016787">
    <property type="term" value="F:hydrolase activity"/>
    <property type="evidence" value="ECO:0007669"/>
    <property type="project" value="InterPro"/>
</dbReference>
<accession>A0A0M0JDS2</accession>
<dbReference type="Proteomes" id="UP000037460">
    <property type="component" value="Unassembled WGS sequence"/>
</dbReference>
<reference evidence="2" key="1">
    <citation type="journal article" date="2015" name="PLoS Genet.">
        <title>Genome Sequence and Transcriptome Analyses of Chrysochromulina tobin: Metabolic Tools for Enhanced Algal Fitness in the Prominent Order Prymnesiales (Haptophyceae).</title>
        <authorList>
            <person name="Hovde B.T."/>
            <person name="Deodato C.R."/>
            <person name="Hunsperger H.M."/>
            <person name="Ryken S.A."/>
            <person name="Yost W."/>
            <person name="Jha R.K."/>
            <person name="Patterson J."/>
            <person name="Monnat R.J. Jr."/>
            <person name="Barlow S.B."/>
            <person name="Starkenburg S.R."/>
            <person name="Cattolico R.A."/>
        </authorList>
    </citation>
    <scope>NUCLEOTIDE SEQUENCE</scope>
    <source>
        <strain evidence="2">CCMP291</strain>
    </source>
</reference>
<sequence>MNRVYVPYCSQDLWTGQRVAASDETFGYFFSGHYVLEGVLDALDALGLAGAHDIILTGESAGGIGVWPHLDWLAARYPKAKVTGAPLAGYYFFAVPYTGPGHTSSSLADFREDAWPGHYSLWNSTVDASCAAAIEPWRCMLSNYSFPYIETRVFIIEAQTDKVQLEAHDWVPSSQDPFWSAPVLDYFGEWSHNMSVALSPSMAVGHPNGVFSPACFIHTDGWETTLIKGINYLTAFDRWYFDDETMKLQDDCGLLCNPTCPH</sequence>
<comment type="caution">
    <text evidence="1">The sequence shown here is derived from an EMBL/GenBank/DDBJ whole genome shotgun (WGS) entry which is preliminary data.</text>
</comment>
<dbReference type="InterPro" id="IPR004963">
    <property type="entry name" value="PAE/NOTUM"/>
</dbReference>
<protein>
    <submittedName>
        <fullName evidence="1">Protein notum-like protein</fullName>
    </submittedName>
</protein>
<dbReference type="Pfam" id="PF03283">
    <property type="entry name" value="PAE"/>
    <property type="match status" value="1"/>
</dbReference>
<dbReference type="EMBL" id="JWZX01003073">
    <property type="protein sequence ID" value="KOO24620.1"/>
    <property type="molecule type" value="Genomic_DNA"/>
</dbReference>
<name>A0A0M0JDS2_9EUKA</name>
<evidence type="ECO:0000313" key="2">
    <source>
        <dbReference type="Proteomes" id="UP000037460"/>
    </source>
</evidence>
<organism evidence="1 2">
    <name type="scientific">Chrysochromulina tobinii</name>
    <dbReference type="NCBI Taxonomy" id="1460289"/>
    <lineage>
        <taxon>Eukaryota</taxon>
        <taxon>Haptista</taxon>
        <taxon>Haptophyta</taxon>
        <taxon>Prymnesiophyceae</taxon>
        <taxon>Prymnesiales</taxon>
        <taxon>Chrysochromulinaceae</taxon>
        <taxon>Chrysochromulina</taxon>
    </lineage>
</organism>
<dbReference type="OrthoDB" id="2015280at2759"/>
<dbReference type="PANTHER" id="PTHR21562:SF122">
    <property type="entry name" value="PALMITOLEOYL-PROTEIN CARBOXYLESTERASE NOTUM"/>
    <property type="match status" value="1"/>
</dbReference>
<keyword evidence="2" id="KW-1185">Reference proteome</keyword>
<dbReference type="PANTHER" id="PTHR21562">
    <property type="entry name" value="NOTUM-RELATED"/>
    <property type="match status" value="1"/>
</dbReference>
<dbReference type="AlphaFoldDB" id="A0A0M0JDS2"/>
<proteinExistence type="predicted"/>
<evidence type="ECO:0000313" key="1">
    <source>
        <dbReference type="EMBL" id="KOO24620.1"/>
    </source>
</evidence>